<feature type="transmembrane region" description="Helical" evidence="1">
    <location>
        <begin position="20"/>
        <end position="38"/>
    </location>
</feature>
<keyword evidence="1" id="KW-1133">Transmembrane helix</keyword>
<accession>A0A852RXH9</accession>
<proteinExistence type="predicted"/>
<sequence length="67" mass="6894">MRPTSTPSGIAGGIDPADEVVSGALGCLLGFLYVAVAIRGNRETATDRTDASECVVTGLARHCRCLT</sequence>
<keyword evidence="1" id="KW-0812">Transmembrane</keyword>
<evidence type="ECO:0000313" key="2">
    <source>
        <dbReference type="EMBL" id="NYD31242.1"/>
    </source>
</evidence>
<keyword evidence="3" id="KW-1185">Reference proteome</keyword>
<evidence type="ECO:0000256" key="1">
    <source>
        <dbReference type="SAM" id="Phobius"/>
    </source>
</evidence>
<reference evidence="2 3" key="1">
    <citation type="submission" date="2020-07" db="EMBL/GenBank/DDBJ databases">
        <title>Sequencing the genomes of 1000 actinobacteria strains.</title>
        <authorList>
            <person name="Klenk H.-P."/>
        </authorList>
    </citation>
    <scope>NUCLEOTIDE SEQUENCE [LARGE SCALE GENOMIC DNA]</scope>
    <source>
        <strain evidence="2 3">DSM 19082</strain>
    </source>
</reference>
<organism evidence="2 3">
    <name type="scientific">Nocardioides kongjuensis</name>
    <dbReference type="NCBI Taxonomy" id="349522"/>
    <lineage>
        <taxon>Bacteria</taxon>
        <taxon>Bacillati</taxon>
        <taxon>Actinomycetota</taxon>
        <taxon>Actinomycetes</taxon>
        <taxon>Propionibacteriales</taxon>
        <taxon>Nocardioidaceae</taxon>
        <taxon>Nocardioides</taxon>
    </lineage>
</organism>
<dbReference type="Proteomes" id="UP000582231">
    <property type="component" value="Unassembled WGS sequence"/>
</dbReference>
<dbReference type="EMBL" id="JACCBF010000001">
    <property type="protein sequence ID" value="NYD31242.1"/>
    <property type="molecule type" value="Genomic_DNA"/>
</dbReference>
<gene>
    <name evidence="2" type="ORF">BJ958_002788</name>
</gene>
<comment type="caution">
    <text evidence="2">The sequence shown here is derived from an EMBL/GenBank/DDBJ whole genome shotgun (WGS) entry which is preliminary data.</text>
</comment>
<name>A0A852RXH9_9ACTN</name>
<keyword evidence="1" id="KW-0472">Membrane</keyword>
<protein>
    <submittedName>
        <fullName evidence="2">Uncharacterized protein</fullName>
    </submittedName>
</protein>
<evidence type="ECO:0000313" key="3">
    <source>
        <dbReference type="Proteomes" id="UP000582231"/>
    </source>
</evidence>
<dbReference type="AlphaFoldDB" id="A0A852RXH9"/>